<feature type="compositionally biased region" description="Polar residues" evidence="1">
    <location>
        <begin position="323"/>
        <end position="362"/>
    </location>
</feature>
<evidence type="ECO:0000313" key="3">
    <source>
        <dbReference type="EMBL" id="GAX26625.1"/>
    </source>
</evidence>
<dbReference type="PROSITE" id="PS50020">
    <property type="entry name" value="WW_DOMAIN_2"/>
    <property type="match status" value="1"/>
</dbReference>
<evidence type="ECO:0000313" key="4">
    <source>
        <dbReference type="Proteomes" id="UP000198406"/>
    </source>
</evidence>
<feature type="compositionally biased region" description="Low complexity" evidence="1">
    <location>
        <begin position="726"/>
        <end position="756"/>
    </location>
</feature>
<keyword evidence="4" id="KW-1185">Reference proteome</keyword>
<proteinExistence type="predicted"/>
<feature type="region of interest" description="Disordered" evidence="1">
    <location>
        <begin position="42"/>
        <end position="76"/>
    </location>
</feature>
<dbReference type="InParanoid" id="A0A1Z5KKH5"/>
<feature type="compositionally biased region" description="Pro residues" evidence="1">
    <location>
        <begin position="370"/>
        <end position="379"/>
    </location>
</feature>
<feature type="compositionally biased region" description="Low complexity" evidence="1">
    <location>
        <begin position="426"/>
        <end position="438"/>
    </location>
</feature>
<evidence type="ECO:0000256" key="1">
    <source>
        <dbReference type="SAM" id="MobiDB-lite"/>
    </source>
</evidence>
<accession>A0A1Z5KKH5</accession>
<sequence length="763" mass="83763">MRLEKRLLVAFLSSACSNHSLWATASAGGNPGGHGYQTHGYMQQQGSNWGSNEGSYSQPNDRAAPPPLPAGWSEHFDPSSGQPYYYNAADGTTTWDRPQVVVAEDINESKEDATPEYSNFSGEEKRPSLDSDFSNEAEVTDEKPAQESENEPTFRDYSALGAREGQTSDLGSGDQPISEQKPQETQQSSQRPWGVPQGIQQPSTEGLNRDVYRSSFEPTSSNQYQNNNAHQTGQEQFSNRRPEQRQFEPSGPSTQETEIDARVKPFGQGPGQVLGQPPQQRDKYQSVHQGSHSAPRRPTFQEETSPKEEEKKDLELPPRSFAQRHQQQQTEPESISQRPLQSQPVASANITQTEAPRFSQASGPAFVPRQPVPGAPLRPQPTTFQRDQGYPSGGQHHGERVNNEQLQRTTPPPQQQQQLPPPNLQSPPQQSQYNPPQYAQRPPSAHNQQHQYALGSPQGQYGYGQQDAAGQNPYGQYPREHAQAQYGQYGQYGQNGQYSQQYGGPSHQGGSGQLVSQEETVGGALRGAFGSAWQGLVGFGNRTMTAVESAKNTVVSGAREATQTISSTSSNLLTQAKGTLSSVFEGGSESAVDQYSLTGRYGAPPASGYGAQSQGQPYPGYPYQQRPRPQGQNYPPQGQYPPQGHSLPQGNYPPSGKYPPTGQYPPGYNPPQPRDDPPYPQAQQEQRPPHGRPMQYQWQQPPGYAGQQSGESRQQPPVQQRGAPYPQQRRNPGPGDQQPQQQLPQGQQAQDPWQHPGLGPDGY</sequence>
<feature type="compositionally biased region" description="Polar residues" evidence="1">
    <location>
        <begin position="165"/>
        <end position="191"/>
    </location>
</feature>
<dbReference type="OrthoDB" id="49630at2759"/>
<dbReference type="CDD" id="cd00201">
    <property type="entry name" value="WW"/>
    <property type="match status" value="1"/>
</dbReference>
<dbReference type="AlphaFoldDB" id="A0A1Z5KKH5"/>
<dbReference type="InterPro" id="IPR001202">
    <property type="entry name" value="WW_dom"/>
</dbReference>
<feature type="compositionally biased region" description="Polar residues" evidence="1">
    <location>
        <begin position="216"/>
        <end position="237"/>
    </location>
</feature>
<feature type="region of interest" description="Disordered" evidence="1">
    <location>
        <begin position="595"/>
        <end position="763"/>
    </location>
</feature>
<feature type="compositionally biased region" description="Low complexity" evidence="1">
    <location>
        <begin position="265"/>
        <end position="279"/>
    </location>
</feature>
<feature type="region of interest" description="Disordered" evidence="1">
    <location>
        <begin position="105"/>
        <end position="518"/>
    </location>
</feature>
<name>A0A1Z5KKH5_FISSO</name>
<feature type="compositionally biased region" description="Pro residues" evidence="1">
    <location>
        <begin position="410"/>
        <end position="425"/>
    </location>
</feature>
<reference evidence="3 4" key="1">
    <citation type="journal article" date="2015" name="Plant Cell">
        <title>Oil accumulation by the oleaginous diatom Fistulifera solaris as revealed by the genome and transcriptome.</title>
        <authorList>
            <person name="Tanaka T."/>
            <person name="Maeda Y."/>
            <person name="Veluchamy A."/>
            <person name="Tanaka M."/>
            <person name="Abida H."/>
            <person name="Marechal E."/>
            <person name="Bowler C."/>
            <person name="Muto M."/>
            <person name="Sunaga Y."/>
            <person name="Tanaka M."/>
            <person name="Yoshino T."/>
            <person name="Taniguchi T."/>
            <person name="Fukuda Y."/>
            <person name="Nemoto M."/>
            <person name="Matsumoto M."/>
            <person name="Wong P.S."/>
            <person name="Aburatani S."/>
            <person name="Fujibuchi W."/>
        </authorList>
    </citation>
    <scope>NUCLEOTIDE SEQUENCE [LARGE SCALE GENOMIC DNA]</scope>
    <source>
        <strain evidence="3 4">JPCC DA0580</strain>
    </source>
</reference>
<dbReference type="InterPro" id="IPR036020">
    <property type="entry name" value="WW_dom_sf"/>
</dbReference>
<feature type="compositionally biased region" description="Low complexity" evidence="1">
    <location>
        <begin position="605"/>
        <end position="644"/>
    </location>
</feature>
<feature type="compositionally biased region" description="Polar residues" evidence="1">
    <location>
        <begin position="42"/>
        <end position="60"/>
    </location>
</feature>
<protein>
    <recommendedName>
        <fullName evidence="2">WW domain-containing protein</fullName>
    </recommendedName>
</protein>
<dbReference type="Proteomes" id="UP000198406">
    <property type="component" value="Unassembled WGS sequence"/>
</dbReference>
<feature type="compositionally biased region" description="Low complexity" evidence="1">
    <location>
        <begin position="458"/>
        <end position="471"/>
    </location>
</feature>
<dbReference type="Gene3D" id="2.20.70.10">
    <property type="match status" value="1"/>
</dbReference>
<feature type="compositionally biased region" description="Low complexity" evidence="1">
    <location>
        <begin position="485"/>
        <end position="505"/>
    </location>
</feature>
<feature type="compositionally biased region" description="Basic and acidic residues" evidence="1">
    <location>
        <begin position="304"/>
        <end position="316"/>
    </location>
</feature>
<feature type="compositionally biased region" description="Polar residues" evidence="1">
    <location>
        <begin position="696"/>
        <end position="718"/>
    </location>
</feature>
<dbReference type="Pfam" id="PF00397">
    <property type="entry name" value="WW"/>
    <property type="match status" value="1"/>
</dbReference>
<dbReference type="SMART" id="SM00456">
    <property type="entry name" value="WW"/>
    <property type="match status" value="1"/>
</dbReference>
<evidence type="ECO:0000259" key="2">
    <source>
        <dbReference type="PROSITE" id="PS50020"/>
    </source>
</evidence>
<organism evidence="3 4">
    <name type="scientific">Fistulifera solaris</name>
    <name type="common">Oleaginous diatom</name>
    <dbReference type="NCBI Taxonomy" id="1519565"/>
    <lineage>
        <taxon>Eukaryota</taxon>
        <taxon>Sar</taxon>
        <taxon>Stramenopiles</taxon>
        <taxon>Ochrophyta</taxon>
        <taxon>Bacillariophyta</taxon>
        <taxon>Bacillariophyceae</taxon>
        <taxon>Bacillariophycidae</taxon>
        <taxon>Naviculales</taxon>
        <taxon>Naviculaceae</taxon>
        <taxon>Fistulifera</taxon>
    </lineage>
</organism>
<dbReference type="SUPFAM" id="SSF51045">
    <property type="entry name" value="WW domain"/>
    <property type="match status" value="1"/>
</dbReference>
<feature type="domain" description="WW" evidence="2">
    <location>
        <begin position="66"/>
        <end position="100"/>
    </location>
</feature>
<dbReference type="EMBL" id="BDSP01000248">
    <property type="protein sequence ID" value="GAX26625.1"/>
    <property type="molecule type" value="Genomic_DNA"/>
</dbReference>
<dbReference type="PROSITE" id="PS01159">
    <property type="entry name" value="WW_DOMAIN_1"/>
    <property type="match status" value="1"/>
</dbReference>
<comment type="caution">
    <text evidence="3">The sequence shown here is derived from an EMBL/GenBank/DDBJ whole genome shotgun (WGS) entry which is preliminary data.</text>
</comment>
<gene>
    <name evidence="3" type="ORF">FisN_21Lh095</name>
</gene>